<accession>A0ACB9J0V6</accession>
<dbReference type="Proteomes" id="UP001056120">
    <property type="component" value="Linkage Group LG06"/>
</dbReference>
<name>A0ACB9J0V6_9ASTR</name>
<dbReference type="EMBL" id="CM042023">
    <property type="protein sequence ID" value="KAI3813737.1"/>
    <property type="molecule type" value="Genomic_DNA"/>
</dbReference>
<gene>
    <name evidence="1" type="ORF">L1987_18468</name>
</gene>
<reference evidence="2" key="1">
    <citation type="journal article" date="2022" name="Mol. Ecol. Resour.">
        <title>The genomes of chicory, endive, great burdock and yacon provide insights into Asteraceae palaeo-polyploidization history and plant inulin production.</title>
        <authorList>
            <person name="Fan W."/>
            <person name="Wang S."/>
            <person name="Wang H."/>
            <person name="Wang A."/>
            <person name="Jiang F."/>
            <person name="Liu H."/>
            <person name="Zhao H."/>
            <person name="Xu D."/>
            <person name="Zhang Y."/>
        </authorList>
    </citation>
    <scope>NUCLEOTIDE SEQUENCE [LARGE SCALE GENOMIC DNA]</scope>
    <source>
        <strain evidence="2">cv. Yunnan</strain>
    </source>
</reference>
<keyword evidence="2" id="KW-1185">Reference proteome</keyword>
<evidence type="ECO:0000313" key="1">
    <source>
        <dbReference type="EMBL" id="KAI3813737.1"/>
    </source>
</evidence>
<reference evidence="1 2" key="2">
    <citation type="journal article" date="2022" name="Mol. Ecol. Resour.">
        <title>The genomes of chicory, endive, great burdock and yacon provide insights into Asteraceae paleo-polyploidization history and plant inulin production.</title>
        <authorList>
            <person name="Fan W."/>
            <person name="Wang S."/>
            <person name="Wang H."/>
            <person name="Wang A."/>
            <person name="Jiang F."/>
            <person name="Liu H."/>
            <person name="Zhao H."/>
            <person name="Xu D."/>
            <person name="Zhang Y."/>
        </authorList>
    </citation>
    <scope>NUCLEOTIDE SEQUENCE [LARGE SCALE GENOMIC DNA]</scope>
    <source>
        <strain evidence="2">cv. Yunnan</strain>
        <tissue evidence="1">Leaves</tissue>
    </source>
</reference>
<comment type="caution">
    <text evidence="1">The sequence shown here is derived from an EMBL/GenBank/DDBJ whole genome shotgun (WGS) entry which is preliminary data.</text>
</comment>
<organism evidence="1 2">
    <name type="scientific">Smallanthus sonchifolius</name>
    <dbReference type="NCBI Taxonomy" id="185202"/>
    <lineage>
        <taxon>Eukaryota</taxon>
        <taxon>Viridiplantae</taxon>
        <taxon>Streptophyta</taxon>
        <taxon>Embryophyta</taxon>
        <taxon>Tracheophyta</taxon>
        <taxon>Spermatophyta</taxon>
        <taxon>Magnoliopsida</taxon>
        <taxon>eudicotyledons</taxon>
        <taxon>Gunneridae</taxon>
        <taxon>Pentapetalae</taxon>
        <taxon>asterids</taxon>
        <taxon>campanulids</taxon>
        <taxon>Asterales</taxon>
        <taxon>Asteraceae</taxon>
        <taxon>Asteroideae</taxon>
        <taxon>Heliantheae alliance</taxon>
        <taxon>Millerieae</taxon>
        <taxon>Smallanthus</taxon>
    </lineage>
</organism>
<protein>
    <submittedName>
        <fullName evidence="1">Uncharacterized protein</fullName>
    </submittedName>
</protein>
<evidence type="ECO:0000313" key="2">
    <source>
        <dbReference type="Proteomes" id="UP001056120"/>
    </source>
</evidence>
<sequence length="241" mass="26688">MANPDIENPYDKFSTYHNLVAYLVKGKKSEGFDDMIDFLCRSKIHFALTVNPTIYISHMKDFWNSASYSTEQGIPQIKAKVDGKDISVTGASIKKHLKLQDEGGANSYSQVDYMKTFVTIGYTGNQKEYTTEKALLGPPWNSAVPTDTDPTPSTSQPENTTSAILDRTLMQPTEGTQVQQIVTPALLAQLEHRPQLNTKAPGQDDVSSPNTTISEILIDLVVQVPAQVLHPRRFTLGVMIE</sequence>
<proteinExistence type="predicted"/>